<dbReference type="SUPFAM" id="SSF57783">
    <property type="entry name" value="Zinc beta-ribbon"/>
    <property type="match status" value="1"/>
</dbReference>
<evidence type="ECO:0000313" key="3">
    <source>
        <dbReference type="Proteomes" id="UP000040841"/>
    </source>
</evidence>
<sequence length="891" mass="96461">MKPSIDMIREVTAQATNRWRDILGYLGIDVPERPRDHSACPACGGKDRFRFDDQDGRGTHFCNQCGAGDGLELVQKVKQCTSTEAAIMVADALGMDPDSRVSAPVPAKYVKQPVQPGIPIADKVAELVAKTVPGESQYLLNKGLSSPSKALLSDGSLLLVLQTMEGEVTGAQVIKPDGTKRLISGTIKKGSFIPVRLPTALNDELVVTVLIAEGNATGVTVSLLSDGVVLAAIDEGNLIHIAKASRERWPDAKIIIAADNDLKPGEKNVGRESAEKAATTVNGWVALPPIDHKADWDDYRQQYGLDTSIAAFADSLYQPHSLLEEEPPVAEPQDVRRPYVDERKGGMYWVEPKLDKSNGNITERESWLSDPISVAGIGEDENERYLILSWTPEGNSTERSEALPMRDIGEREGWSRLRAGGLSITAKSGLRAILADYLQRSGERQLWTVANATGWQCGAYIMPDGSVIGAPATPVLFNGRSSAAKGYTTKGTPESWRNNVAKLARGNPSMMLGIACAFAAPLIGLAGADGFGVHLFGGSSAGKTTTGNAATTVYGEPEALKLTWYSTALGLVNEAAAHNDGFMPLDEIGQGSNKRAVADAAYALFNGVGKIQGAKEGGNRDVKRWRAMAFSTGEIDLESYIRADGGKVNAGQLVRLLNVPITKATEYHGYKDGKAHADAMRDACKDHYGAVGRAWIKCLASQKEAAAQAVRDAERRWIALLPDEASEQVRRVASRFAILEAALLLSKHLTSWSEQECRDALQHGFNAWVNDFGMGNRESKAWAEQAESFLQRFGYSRYLPHPETDPRDLPIKDLAGYREKKPGLDTLVFHTFPSVFRNEIAVGANAVAFAQALVDAGMLDKPSKGITKKTLRIDGKQPHFVVLMMPDDLEE</sequence>
<dbReference type="EMBL" id="CQBM01000004">
    <property type="protein sequence ID" value="CNI11144.1"/>
    <property type="molecule type" value="Genomic_DNA"/>
</dbReference>
<accession>A0AA36LM67</accession>
<dbReference type="CDD" id="cd01029">
    <property type="entry name" value="TOPRIM_primases"/>
    <property type="match status" value="1"/>
</dbReference>
<dbReference type="GO" id="GO:0016779">
    <property type="term" value="F:nucleotidyltransferase activity"/>
    <property type="evidence" value="ECO:0007669"/>
    <property type="project" value="UniProtKB-KW"/>
</dbReference>
<dbReference type="GO" id="GO:0004386">
    <property type="term" value="F:helicase activity"/>
    <property type="evidence" value="ECO:0007669"/>
    <property type="project" value="InterPro"/>
</dbReference>
<keyword evidence="2" id="KW-0808">Transferase</keyword>
<gene>
    <name evidence="2" type="primary">traC_2</name>
    <name evidence="2" type="ORF">ERS008502_02285</name>
</gene>
<feature type="domain" description="DNA primase/helicase Gp4 N-terminal Bacteriophage T7-like" evidence="1">
    <location>
        <begin position="35"/>
        <end position="71"/>
    </location>
</feature>
<dbReference type="InterPro" id="IPR006171">
    <property type="entry name" value="TOPRIM_dom"/>
</dbReference>
<dbReference type="Proteomes" id="UP000040841">
    <property type="component" value="Unassembled WGS sequence"/>
</dbReference>
<dbReference type="Pfam" id="PF08273">
    <property type="entry name" value="Zn_Ribbon_Prim"/>
    <property type="match status" value="1"/>
</dbReference>
<dbReference type="GO" id="GO:0008270">
    <property type="term" value="F:zinc ion binding"/>
    <property type="evidence" value="ECO:0007669"/>
    <property type="project" value="InterPro"/>
</dbReference>
<organism evidence="2 3">
    <name type="scientific">Yersinia mollaretii</name>
    <dbReference type="NCBI Taxonomy" id="33060"/>
    <lineage>
        <taxon>Bacteria</taxon>
        <taxon>Pseudomonadati</taxon>
        <taxon>Pseudomonadota</taxon>
        <taxon>Gammaproteobacteria</taxon>
        <taxon>Enterobacterales</taxon>
        <taxon>Yersiniaceae</taxon>
        <taxon>Yersinia</taxon>
    </lineage>
</organism>
<name>A0AA36LM67_YERMO</name>
<dbReference type="EC" id="2.7.7.-" evidence="2"/>
<dbReference type="Pfam" id="PF13362">
    <property type="entry name" value="Toprim_3"/>
    <property type="match status" value="1"/>
</dbReference>
<comment type="caution">
    <text evidence="2">The sequence shown here is derived from an EMBL/GenBank/DDBJ whole genome shotgun (WGS) entry which is preliminary data.</text>
</comment>
<dbReference type="AlphaFoldDB" id="A0AA36LM67"/>
<evidence type="ECO:0000259" key="1">
    <source>
        <dbReference type="SMART" id="SM00778"/>
    </source>
</evidence>
<evidence type="ECO:0000313" key="2">
    <source>
        <dbReference type="EMBL" id="CNI11144.1"/>
    </source>
</evidence>
<dbReference type="RefSeq" id="WP_049678617.1">
    <property type="nucleotide sequence ID" value="NZ_CABMMJ010000004.1"/>
</dbReference>
<proteinExistence type="predicted"/>
<protein>
    <submittedName>
        <fullName evidence="2">Zinc-binding domain of primase-helicase family</fullName>
        <ecNumber evidence="2">2.7.7.-</ecNumber>
    </submittedName>
</protein>
<dbReference type="SMART" id="SM00778">
    <property type="entry name" value="Prim_Zn_Ribbon"/>
    <property type="match status" value="1"/>
</dbReference>
<dbReference type="InterPro" id="IPR034154">
    <property type="entry name" value="TOPRIM_DnaG/twinkle"/>
</dbReference>
<reference evidence="2 3" key="1">
    <citation type="submission" date="2015-03" db="EMBL/GenBank/DDBJ databases">
        <authorList>
            <consortium name="Pathogen Informatics"/>
            <person name="Murphy D."/>
        </authorList>
    </citation>
    <scope>NUCLEOTIDE SEQUENCE [LARGE SCALE GENOMIC DNA]</scope>
    <source>
        <strain evidence="2 3">FE82747</strain>
    </source>
</reference>
<dbReference type="InterPro" id="IPR009270">
    <property type="entry name" value="DUF927"/>
</dbReference>
<dbReference type="InterPro" id="IPR013237">
    <property type="entry name" value="Phage_T7_Gp4_N"/>
</dbReference>
<keyword evidence="2" id="KW-0548">Nucleotidyltransferase</keyword>
<dbReference type="Pfam" id="PF06048">
    <property type="entry name" value="DUF927"/>
    <property type="match status" value="1"/>
</dbReference>